<dbReference type="EMBL" id="JAVRBK010000007">
    <property type="protein sequence ID" value="KAK5641967.1"/>
    <property type="molecule type" value="Genomic_DNA"/>
</dbReference>
<sequence>MSSGGGDGGVGSAALRAAASVGNSDECARLLGSLKSVRFSRDELGRSALHLSASAGHGSVVRLLLSVAAPREVDSPDGAGCTALQRAASDGHEEVVKLLLARGADVDRQDNIHGNCAIHEASWKGYSRTVSLLASAGANLTKTNAGGFTALHLCCQNGHNQSCRELLLAGCNPDLQNNYGDTALHTSARYGHAGVTRILISAKCRVSEQNKNGDTALHIAAAMGRRKLTRILLEASCDKTLRNKQNESARDIALRKDLNEIIGILDDCNFKKDKKQKSKKRSKSKVRFDGKPAVDENVAKRHWSPYGCHYYPDPEAFPSPRLDTLPDEPLKKGEQYYLDLAGNICKGPVGVGYTCYCAPLFRHLEARLEKDKRELQRAQLRLGQRVAGLEQKLSRGGHGRHSERVINVKDNHISTLSRSRSLELLEKAEGSTSLQTTRSMDELEQQVEIRPSVKEIVAKIQQQQAVAEGARDNSESSDDEDNPLRMIQHRGPMGSSNLVISPPDLNPNYENVPSGPPRSRMGVYSPTLVVPKSKCVEHNVRIQDQSVITNPRVYTSSACIPMGFSDMERQTYEPNRKYYEHSVNTRFAKLRMIDCGNQGFEGTSRMLDSNKMFDSTANMLENPHDVIDRDTNNDSGYSTKVYGSSKGNSPCLIGQTDNDCIGASSLV</sequence>
<dbReference type="Proteomes" id="UP001329430">
    <property type="component" value="Chromosome 7"/>
</dbReference>
<dbReference type="Gene3D" id="1.25.40.20">
    <property type="entry name" value="Ankyrin repeat-containing domain"/>
    <property type="match status" value="1"/>
</dbReference>
<organism evidence="4 5">
    <name type="scientific">Pyrocoelia pectoralis</name>
    <dbReference type="NCBI Taxonomy" id="417401"/>
    <lineage>
        <taxon>Eukaryota</taxon>
        <taxon>Metazoa</taxon>
        <taxon>Ecdysozoa</taxon>
        <taxon>Arthropoda</taxon>
        <taxon>Hexapoda</taxon>
        <taxon>Insecta</taxon>
        <taxon>Pterygota</taxon>
        <taxon>Neoptera</taxon>
        <taxon>Endopterygota</taxon>
        <taxon>Coleoptera</taxon>
        <taxon>Polyphaga</taxon>
        <taxon>Elateriformia</taxon>
        <taxon>Elateroidea</taxon>
        <taxon>Lampyridae</taxon>
        <taxon>Lampyrinae</taxon>
        <taxon>Pyrocoelia</taxon>
    </lineage>
</organism>
<evidence type="ECO:0000256" key="1">
    <source>
        <dbReference type="ARBA" id="ARBA00022737"/>
    </source>
</evidence>
<evidence type="ECO:0000256" key="3">
    <source>
        <dbReference type="PROSITE-ProRule" id="PRU00023"/>
    </source>
</evidence>
<gene>
    <name evidence="4" type="ORF">RI129_010514</name>
</gene>
<dbReference type="SUPFAM" id="SSF48403">
    <property type="entry name" value="Ankyrin repeat"/>
    <property type="match status" value="1"/>
</dbReference>
<protein>
    <recommendedName>
        <fullName evidence="6">Ankyrin repeat domain-containing protein 6</fullName>
    </recommendedName>
</protein>
<dbReference type="PANTHER" id="PTHR24171">
    <property type="entry name" value="ANKYRIN REPEAT DOMAIN-CONTAINING PROTEIN 39-RELATED"/>
    <property type="match status" value="1"/>
</dbReference>
<evidence type="ECO:0000256" key="2">
    <source>
        <dbReference type="ARBA" id="ARBA00023043"/>
    </source>
</evidence>
<proteinExistence type="predicted"/>
<reference evidence="4 5" key="1">
    <citation type="journal article" date="2024" name="Insects">
        <title>An Improved Chromosome-Level Genome Assembly of the Firefly Pyrocoelia pectoralis.</title>
        <authorList>
            <person name="Fu X."/>
            <person name="Meyer-Rochow V.B."/>
            <person name="Ballantyne L."/>
            <person name="Zhu X."/>
        </authorList>
    </citation>
    <scope>NUCLEOTIDE SEQUENCE [LARGE SCALE GENOMIC DNA]</scope>
    <source>
        <strain evidence="4">XCY_ONT2</strain>
    </source>
</reference>
<dbReference type="PROSITE" id="PS50088">
    <property type="entry name" value="ANK_REPEAT"/>
    <property type="match status" value="6"/>
</dbReference>
<dbReference type="AlphaFoldDB" id="A0AAN7V6V3"/>
<dbReference type="PANTHER" id="PTHR24171:SF8">
    <property type="entry name" value="BRCA1-ASSOCIATED RING DOMAIN PROTEIN 1"/>
    <property type="match status" value="1"/>
</dbReference>
<dbReference type="Pfam" id="PF12796">
    <property type="entry name" value="Ank_2"/>
    <property type="match status" value="2"/>
</dbReference>
<dbReference type="GO" id="GO:0004842">
    <property type="term" value="F:ubiquitin-protein transferase activity"/>
    <property type="evidence" value="ECO:0007669"/>
    <property type="project" value="TreeGrafter"/>
</dbReference>
<dbReference type="GO" id="GO:0031436">
    <property type="term" value="C:BRCA1-BARD1 complex"/>
    <property type="evidence" value="ECO:0007669"/>
    <property type="project" value="TreeGrafter"/>
</dbReference>
<dbReference type="GO" id="GO:0085020">
    <property type="term" value="P:protein K6-linked ubiquitination"/>
    <property type="evidence" value="ECO:0007669"/>
    <property type="project" value="TreeGrafter"/>
</dbReference>
<dbReference type="InterPro" id="IPR002110">
    <property type="entry name" value="Ankyrin_rpt"/>
</dbReference>
<name>A0AAN7V6V3_9COLE</name>
<feature type="repeat" description="ANK" evidence="3">
    <location>
        <begin position="212"/>
        <end position="244"/>
    </location>
</feature>
<feature type="repeat" description="ANK" evidence="3">
    <location>
        <begin position="179"/>
        <end position="211"/>
    </location>
</feature>
<dbReference type="PRINTS" id="PR01415">
    <property type="entry name" value="ANKYRIN"/>
</dbReference>
<comment type="caution">
    <text evidence="4">The sequence shown here is derived from an EMBL/GenBank/DDBJ whole genome shotgun (WGS) entry which is preliminary data.</text>
</comment>
<dbReference type="InterPro" id="IPR036770">
    <property type="entry name" value="Ankyrin_rpt-contain_sf"/>
</dbReference>
<feature type="repeat" description="ANK" evidence="3">
    <location>
        <begin position="113"/>
        <end position="145"/>
    </location>
</feature>
<dbReference type="SMART" id="SM00248">
    <property type="entry name" value="ANK"/>
    <property type="match status" value="6"/>
</dbReference>
<feature type="repeat" description="ANK" evidence="3">
    <location>
        <begin position="44"/>
        <end position="76"/>
    </location>
</feature>
<keyword evidence="2 3" id="KW-0040">ANK repeat</keyword>
<dbReference type="PROSITE" id="PS50297">
    <property type="entry name" value="ANK_REP_REGION"/>
    <property type="match status" value="3"/>
</dbReference>
<dbReference type="GO" id="GO:0070531">
    <property type="term" value="C:BRCA1-A complex"/>
    <property type="evidence" value="ECO:0007669"/>
    <property type="project" value="TreeGrafter"/>
</dbReference>
<keyword evidence="5" id="KW-1185">Reference proteome</keyword>
<keyword evidence="1" id="KW-0677">Repeat</keyword>
<evidence type="ECO:0000313" key="5">
    <source>
        <dbReference type="Proteomes" id="UP001329430"/>
    </source>
</evidence>
<feature type="repeat" description="ANK" evidence="3">
    <location>
        <begin position="79"/>
        <end position="111"/>
    </location>
</feature>
<accession>A0AAN7V6V3</accession>
<evidence type="ECO:0008006" key="6">
    <source>
        <dbReference type="Google" id="ProtNLM"/>
    </source>
</evidence>
<evidence type="ECO:0000313" key="4">
    <source>
        <dbReference type="EMBL" id="KAK5641967.1"/>
    </source>
</evidence>
<feature type="repeat" description="ANK" evidence="3">
    <location>
        <begin position="146"/>
        <end position="178"/>
    </location>
</feature>